<gene>
    <name evidence="4" type="ORF">DK846_02100</name>
</gene>
<dbReference type="SMART" id="SM00028">
    <property type="entry name" value="TPR"/>
    <property type="match status" value="4"/>
</dbReference>
<dbReference type="PANTHER" id="PTHR44943:SF8">
    <property type="entry name" value="TPR REPEAT-CONTAINING PROTEIN MJ0263"/>
    <property type="match status" value="1"/>
</dbReference>
<evidence type="ECO:0000313" key="4">
    <source>
        <dbReference type="EMBL" id="PWR73979.1"/>
    </source>
</evidence>
<dbReference type="EMBL" id="QGMY01000002">
    <property type="protein sequence ID" value="PWR73979.1"/>
    <property type="molecule type" value="Genomic_DNA"/>
</dbReference>
<evidence type="ECO:0008006" key="6">
    <source>
        <dbReference type="Google" id="ProtNLM"/>
    </source>
</evidence>
<dbReference type="RefSeq" id="WP_109967258.1">
    <property type="nucleotide sequence ID" value="NZ_CP176093.1"/>
</dbReference>
<comment type="caution">
    <text evidence="4">The sequence shown here is derived from an EMBL/GenBank/DDBJ whole genome shotgun (WGS) entry which is preliminary data.</text>
</comment>
<dbReference type="SUPFAM" id="SSF48452">
    <property type="entry name" value="TPR-like"/>
    <property type="match status" value="1"/>
</dbReference>
<dbReference type="Proteomes" id="UP000245657">
    <property type="component" value="Unassembled WGS sequence"/>
</dbReference>
<evidence type="ECO:0000313" key="5">
    <source>
        <dbReference type="Proteomes" id="UP000245657"/>
    </source>
</evidence>
<reference evidence="4 5" key="1">
    <citation type="submission" date="2018-05" db="EMBL/GenBank/DDBJ databases">
        <title>Draft genome of Methanospirillum lacunae Ki8-1.</title>
        <authorList>
            <person name="Dueholm M.S."/>
            <person name="Nielsen P.H."/>
            <person name="Bakmann L.F."/>
            <person name="Otzen D.E."/>
        </authorList>
    </citation>
    <scope>NUCLEOTIDE SEQUENCE [LARGE SCALE GENOMIC DNA]</scope>
    <source>
        <strain evidence="4 5">Ki8-1</strain>
    </source>
</reference>
<evidence type="ECO:0000256" key="2">
    <source>
        <dbReference type="ARBA" id="ARBA00022803"/>
    </source>
</evidence>
<dbReference type="PANTHER" id="PTHR44943">
    <property type="entry name" value="CELLULOSE SYNTHASE OPERON PROTEIN C"/>
    <property type="match status" value="1"/>
</dbReference>
<dbReference type="InterPro" id="IPR011990">
    <property type="entry name" value="TPR-like_helical_dom_sf"/>
</dbReference>
<evidence type="ECO:0000256" key="3">
    <source>
        <dbReference type="PROSITE-ProRule" id="PRU00339"/>
    </source>
</evidence>
<feature type="repeat" description="TPR" evidence="3">
    <location>
        <begin position="235"/>
        <end position="268"/>
    </location>
</feature>
<protein>
    <recommendedName>
        <fullName evidence="6">Tetratricopeptide repeat protein</fullName>
    </recommendedName>
</protein>
<evidence type="ECO:0000256" key="1">
    <source>
        <dbReference type="ARBA" id="ARBA00022737"/>
    </source>
</evidence>
<sequence length="338" mass="37575">MYSRIPAILILLFITVLLAAVTCQGQVAGIFLAVWTAVQNTGNNTSTLQGPDVIPSSDTGLCVAPGDEESSISKGNAYMKQQKFNQAYNAFNQTLQCNPASIEAWYGKAAALQTLWRISKKFADYAGDADDYHGAVLCYREAKTTHPDDPSAWYAEGKKICFQYNQDPEPEDSPYTQGLDAYLTAATQFPQADEGVWYGKGREIYRQNLNAESVRQHEEQFDAYAQIMKIDPRNADVYRVMGNALYDEGKDNESYDAYQQAISRDPENAGAWYGLGNVLPSFKRYDEAKIAHEKALELDPELGNTSWYPRNGCAIDPRNSRAEICVSSANVPESGFRV</sequence>
<proteinExistence type="predicted"/>
<feature type="repeat" description="TPR" evidence="3">
    <location>
        <begin position="269"/>
        <end position="302"/>
    </location>
</feature>
<dbReference type="InterPro" id="IPR019734">
    <property type="entry name" value="TPR_rpt"/>
</dbReference>
<dbReference type="PROSITE" id="PS50005">
    <property type="entry name" value="TPR"/>
    <property type="match status" value="3"/>
</dbReference>
<feature type="repeat" description="TPR" evidence="3">
    <location>
        <begin position="68"/>
        <end position="101"/>
    </location>
</feature>
<dbReference type="GeneID" id="97549324"/>
<keyword evidence="2 3" id="KW-0802">TPR repeat</keyword>
<keyword evidence="1" id="KW-0677">Repeat</keyword>
<accession>A0A2V2N2J0</accession>
<dbReference type="Gene3D" id="1.25.40.10">
    <property type="entry name" value="Tetratricopeptide repeat domain"/>
    <property type="match status" value="2"/>
</dbReference>
<keyword evidence="5" id="KW-1185">Reference proteome</keyword>
<name>A0A2V2N2J0_9EURY</name>
<organism evidence="4 5">
    <name type="scientific">Methanospirillum lacunae</name>
    <dbReference type="NCBI Taxonomy" id="668570"/>
    <lineage>
        <taxon>Archaea</taxon>
        <taxon>Methanobacteriati</taxon>
        <taxon>Methanobacteriota</taxon>
        <taxon>Stenosarchaea group</taxon>
        <taxon>Methanomicrobia</taxon>
        <taxon>Methanomicrobiales</taxon>
        <taxon>Methanospirillaceae</taxon>
        <taxon>Methanospirillum</taxon>
    </lineage>
</organism>
<dbReference type="InterPro" id="IPR051685">
    <property type="entry name" value="Ycf3/AcsC/BcsC/TPR_MFPF"/>
</dbReference>
<dbReference type="AlphaFoldDB" id="A0A2V2N2J0"/>
<dbReference type="Pfam" id="PF13414">
    <property type="entry name" value="TPR_11"/>
    <property type="match status" value="1"/>
</dbReference>